<dbReference type="InterPro" id="IPR034444">
    <property type="entry name" value="Nuo17.8"/>
</dbReference>
<dbReference type="Proteomes" id="UP000807469">
    <property type="component" value="Unassembled WGS sequence"/>
</dbReference>
<name>A0A9P5ZA71_9AGAR</name>
<accession>A0A9P5ZA71</accession>
<keyword evidence="2" id="KW-1185">Reference proteome</keyword>
<gene>
    <name evidence="1" type="ORF">BDN70DRAFT_782535</name>
</gene>
<comment type="caution">
    <text evidence="1">The sequence shown here is derived from an EMBL/GenBank/DDBJ whole genome shotgun (WGS) entry which is preliminary data.</text>
</comment>
<reference evidence="1" key="1">
    <citation type="submission" date="2020-11" db="EMBL/GenBank/DDBJ databases">
        <authorList>
            <consortium name="DOE Joint Genome Institute"/>
            <person name="Ahrendt S."/>
            <person name="Riley R."/>
            <person name="Andreopoulos W."/>
            <person name="Labutti K."/>
            <person name="Pangilinan J."/>
            <person name="Ruiz-Duenas F.J."/>
            <person name="Barrasa J.M."/>
            <person name="Sanchez-Garcia M."/>
            <person name="Camarero S."/>
            <person name="Miyauchi S."/>
            <person name="Serrano A."/>
            <person name="Linde D."/>
            <person name="Babiker R."/>
            <person name="Drula E."/>
            <person name="Ayuso-Fernandez I."/>
            <person name="Pacheco R."/>
            <person name="Padilla G."/>
            <person name="Ferreira P."/>
            <person name="Barriuso J."/>
            <person name="Kellner H."/>
            <person name="Castanera R."/>
            <person name="Alfaro M."/>
            <person name="Ramirez L."/>
            <person name="Pisabarro A.G."/>
            <person name="Kuo A."/>
            <person name="Tritt A."/>
            <person name="Lipzen A."/>
            <person name="He G."/>
            <person name="Yan M."/>
            <person name="Ng V."/>
            <person name="Cullen D."/>
            <person name="Martin F."/>
            <person name="Rosso M.-N."/>
            <person name="Henrissat B."/>
            <person name="Hibbett D."/>
            <person name="Martinez A.T."/>
            <person name="Grigoriev I.V."/>
        </authorList>
    </citation>
    <scope>NUCLEOTIDE SEQUENCE</scope>
    <source>
        <strain evidence="1">CIRM-BRFM 674</strain>
    </source>
</reference>
<dbReference type="AlphaFoldDB" id="A0A9P5ZA71"/>
<dbReference type="PANTHER" id="PTHR42100:SF1">
    <property type="entry name" value="OXIDOREDUCTASE 178 KDA SUBUNIT, PUTATIVE (AFU_ORTHOLOGUE AFUA_8G04320)-RELATED"/>
    <property type="match status" value="1"/>
</dbReference>
<feature type="non-terminal residue" evidence="1">
    <location>
        <position position="1"/>
    </location>
</feature>
<dbReference type="OrthoDB" id="2120038at2759"/>
<organism evidence="1 2">
    <name type="scientific">Pholiota conissans</name>
    <dbReference type="NCBI Taxonomy" id="109636"/>
    <lineage>
        <taxon>Eukaryota</taxon>
        <taxon>Fungi</taxon>
        <taxon>Dikarya</taxon>
        <taxon>Basidiomycota</taxon>
        <taxon>Agaricomycotina</taxon>
        <taxon>Agaricomycetes</taxon>
        <taxon>Agaricomycetidae</taxon>
        <taxon>Agaricales</taxon>
        <taxon>Agaricineae</taxon>
        <taxon>Strophariaceae</taxon>
        <taxon>Pholiota</taxon>
    </lineage>
</organism>
<feature type="non-terminal residue" evidence="1">
    <location>
        <position position="120"/>
    </location>
</feature>
<dbReference type="PANTHER" id="PTHR42100">
    <property type="entry name" value="OXIDOREDUCTASE 178 KDA SUBUNIT, PUTATIVE (AFU_ORTHOLOGUE AFUA_8G04320)-RELATED"/>
    <property type="match status" value="1"/>
</dbReference>
<protein>
    <submittedName>
        <fullName evidence="1">Uncharacterized protein</fullName>
    </submittedName>
</protein>
<sequence>HHHQEDTTVYPPEGFGTTFWRNVLLISLAGVVGVKLAPSADKDVYLTRWIELYATPAAVWESLNAKNLAQSEEQAHTTLLLADASKPNVHRYRYPQAMLQASPFLNGIGTGVDMTKVEPK</sequence>
<evidence type="ECO:0000313" key="1">
    <source>
        <dbReference type="EMBL" id="KAF9484452.1"/>
    </source>
</evidence>
<dbReference type="EMBL" id="MU155143">
    <property type="protein sequence ID" value="KAF9484452.1"/>
    <property type="molecule type" value="Genomic_DNA"/>
</dbReference>
<proteinExistence type="predicted"/>
<dbReference type="GO" id="GO:0005739">
    <property type="term" value="C:mitochondrion"/>
    <property type="evidence" value="ECO:0007669"/>
    <property type="project" value="InterPro"/>
</dbReference>
<evidence type="ECO:0000313" key="2">
    <source>
        <dbReference type="Proteomes" id="UP000807469"/>
    </source>
</evidence>